<gene>
    <name evidence="1" type="ORF">SNOG_06905</name>
</gene>
<accession>Q0UMV9</accession>
<dbReference type="KEGG" id="pno:SNOG_06905"/>
<evidence type="ECO:0000313" key="1">
    <source>
        <dbReference type="EMBL" id="EAT85556.1"/>
    </source>
</evidence>
<proteinExistence type="predicted"/>
<dbReference type="EMBL" id="CH445334">
    <property type="protein sequence ID" value="EAT85556.1"/>
    <property type="molecule type" value="Genomic_DNA"/>
</dbReference>
<evidence type="ECO:0000313" key="2">
    <source>
        <dbReference type="Proteomes" id="UP000001055"/>
    </source>
</evidence>
<protein>
    <submittedName>
        <fullName evidence="1">Uncharacterized protein</fullName>
    </submittedName>
</protein>
<organism evidence="1 2">
    <name type="scientific">Phaeosphaeria nodorum (strain SN15 / ATCC MYA-4574 / FGSC 10173)</name>
    <name type="common">Glume blotch fungus</name>
    <name type="synonym">Parastagonospora nodorum</name>
    <dbReference type="NCBI Taxonomy" id="321614"/>
    <lineage>
        <taxon>Eukaryota</taxon>
        <taxon>Fungi</taxon>
        <taxon>Dikarya</taxon>
        <taxon>Ascomycota</taxon>
        <taxon>Pezizomycotina</taxon>
        <taxon>Dothideomycetes</taxon>
        <taxon>Pleosporomycetidae</taxon>
        <taxon>Pleosporales</taxon>
        <taxon>Pleosporineae</taxon>
        <taxon>Phaeosphaeriaceae</taxon>
        <taxon>Parastagonospora</taxon>
    </lineage>
</organism>
<reference evidence="2" key="1">
    <citation type="journal article" date="2007" name="Plant Cell">
        <title>Dothideomycete-plant interactions illuminated by genome sequencing and EST analysis of the wheat pathogen Stagonospora nodorum.</title>
        <authorList>
            <person name="Hane J.K."/>
            <person name="Lowe R.G."/>
            <person name="Solomon P.S."/>
            <person name="Tan K.C."/>
            <person name="Schoch C.L."/>
            <person name="Spatafora J.W."/>
            <person name="Crous P.W."/>
            <person name="Kodira C."/>
            <person name="Birren B.W."/>
            <person name="Galagan J.E."/>
            <person name="Torriani S.F."/>
            <person name="McDonald B.A."/>
            <person name="Oliver R.P."/>
        </authorList>
    </citation>
    <scope>NUCLEOTIDE SEQUENCE [LARGE SCALE GENOMIC DNA]</scope>
    <source>
        <strain evidence="2">SN15 / ATCC MYA-4574 / FGSC 10173</strain>
    </source>
</reference>
<sequence length="81" mass="9295">MSSVAVAELAWLRQMHMFAVLELTIIHTNNTEVRSRPHNYAHLPSPFAEHSSPTSLWRSSQYEYRCHTSLPSLNASPQDKM</sequence>
<dbReference type="InParanoid" id="Q0UMV9"/>
<dbReference type="AlphaFoldDB" id="Q0UMV9"/>
<dbReference type="GeneID" id="5974156"/>
<name>Q0UMV9_PHANO</name>
<dbReference type="RefSeq" id="XP_001797266.1">
    <property type="nucleotide sequence ID" value="XM_001797214.1"/>
</dbReference>
<dbReference type="Proteomes" id="UP000001055">
    <property type="component" value="Unassembled WGS sequence"/>
</dbReference>